<dbReference type="Gene3D" id="2.40.50.140">
    <property type="entry name" value="Nucleic acid-binding proteins"/>
    <property type="match status" value="1"/>
</dbReference>
<accession>A0ABV5ZK35</accession>
<evidence type="ECO:0000313" key="5">
    <source>
        <dbReference type="EMBL" id="MFB9897731.1"/>
    </source>
</evidence>
<proteinExistence type="inferred from homology"/>
<dbReference type="PROSITE" id="PS50935">
    <property type="entry name" value="SSB"/>
    <property type="match status" value="1"/>
</dbReference>
<evidence type="ECO:0000256" key="2">
    <source>
        <dbReference type="HAMAP-Rule" id="MF_00984"/>
    </source>
</evidence>
<organism evidence="5 6">
    <name type="scientific">Hallella seregens ATCC 51272</name>
    <dbReference type="NCBI Taxonomy" id="1336250"/>
    <lineage>
        <taxon>Bacteria</taxon>
        <taxon>Pseudomonadati</taxon>
        <taxon>Bacteroidota</taxon>
        <taxon>Bacteroidia</taxon>
        <taxon>Bacteroidales</taxon>
        <taxon>Prevotellaceae</taxon>
        <taxon>Hallella</taxon>
    </lineage>
</organism>
<dbReference type="PIRSF" id="PIRSF002070">
    <property type="entry name" value="SSB"/>
    <property type="match status" value="1"/>
</dbReference>
<dbReference type="RefSeq" id="WP_027951595.1">
    <property type="nucleotide sequence ID" value="NZ_JADU01000001.1"/>
</dbReference>
<comment type="caution">
    <text evidence="5">The sequence shown here is derived from an EMBL/GenBank/DDBJ whole genome shotgun (WGS) entry which is preliminary data.</text>
</comment>
<dbReference type="EMBL" id="JBHLZF010000002">
    <property type="protein sequence ID" value="MFB9897731.1"/>
    <property type="molecule type" value="Genomic_DNA"/>
</dbReference>
<dbReference type="PANTHER" id="PTHR10302:SF27">
    <property type="entry name" value="SINGLE-STRANDED DNA-BINDING PROTEIN"/>
    <property type="match status" value="1"/>
</dbReference>
<evidence type="ECO:0000256" key="4">
    <source>
        <dbReference type="SAM" id="MobiDB-lite"/>
    </source>
</evidence>
<dbReference type="PANTHER" id="PTHR10302">
    <property type="entry name" value="SINGLE-STRANDED DNA-BINDING PROTEIN"/>
    <property type="match status" value="1"/>
</dbReference>
<dbReference type="NCBIfam" id="TIGR00621">
    <property type="entry name" value="ssb"/>
    <property type="match status" value="1"/>
</dbReference>
<keyword evidence="6" id="KW-1185">Reference proteome</keyword>
<keyword evidence="1 2" id="KW-0238">DNA-binding</keyword>
<protein>
    <recommendedName>
        <fullName evidence="2 3">Single-stranded DNA-binding protein</fullName>
        <shortName evidence="2">SSB</shortName>
    </recommendedName>
</protein>
<dbReference type="InterPro" id="IPR000424">
    <property type="entry name" value="Primosome_PriB/ssb"/>
</dbReference>
<comment type="subunit">
    <text evidence="2">Homotetramer.</text>
</comment>
<feature type="compositionally biased region" description="Polar residues" evidence="4">
    <location>
        <begin position="120"/>
        <end position="148"/>
    </location>
</feature>
<dbReference type="Pfam" id="PF00436">
    <property type="entry name" value="SSB"/>
    <property type="match status" value="1"/>
</dbReference>
<dbReference type="GO" id="GO:0003677">
    <property type="term" value="F:DNA binding"/>
    <property type="evidence" value="ECO:0007669"/>
    <property type="project" value="UniProtKB-KW"/>
</dbReference>
<gene>
    <name evidence="5" type="ORF">ACFFK8_07965</name>
</gene>
<dbReference type="HAMAP" id="MF_00984">
    <property type="entry name" value="SSB"/>
    <property type="match status" value="1"/>
</dbReference>
<dbReference type="SUPFAM" id="SSF50249">
    <property type="entry name" value="Nucleic acid-binding proteins"/>
    <property type="match status" value="1"/>
</dbReference>
<name>A0ABV5ZK35_9BACT</name>
<reference evidence="5 6" key="1">
    <citation type="submission" date="2024-09" db="EMBL/GenBank/DDBJ databases">
        <authorList>
            <person name="Sun Q."/>
            <person name="Mori K."/>
        </authorList>
    </citation>
    <scope>NUCLEOTIDE SEQUENCE [LARGE SCALE GENOMIC DNA]</scope>
    <source>
        <strain evidence="5 6">ATCC 51272</strain>
    </source>
</reference>
<evidence type="ECO:0000256" key="1">
    <source>
        <dbReference type="ARBA" id="ARBA00023125"/>
    </source>
</evidence>
<feature type="region of interest" description="Disordered" evidence="4">
    <location>
        <begin position="105"/>
        <end position="169"/>
    </location>
</feature>
<dbReference type="CDD" id="cd04496">
    <property type="entry name" value="SSB_OBF"/>
    <property type="match status" value="1"/>
</dbReference>
<dbReference type="Proteomes" id="UP001589688">
    <property type="component" value="Unassembled WGS sequence"/>
</dbReference>
<evidence type="ECO:0000256" key="3">
    <source>
        <dbReference type="PIRNR" id="PIRNR002070"/>
    </source>
</evidence>
<dbReference type="InterPro" id="IPR011344">
    <property type="entry name" value="ssDNA-bd"/>
</dbReference>
<dbReference type="InterPro" id="IPR012340">
    <property type="entry name" value="NA-bd_OB-fold"/>
</dbReference>
<comment type="caution">
    <text evidence="2">Lacks conserved residue(s) required for the propagation of feature annotation.</text>
</comment>
<evidence type="ECO:0000313" key="6">
    <source>
        <dbReference type="Proteomes" id="UP001589688"/>
    </source>
</evidence>
<feature type="compositionally biased region" description="Low complexity" evidence="4">
    <location>
        <begin position="151"/>
        <end position="160"/>
    </location>
</feature>
<sequence length="169" mass="18783">MNKVMLIGNVGKEPDVRYYDADQAVAKLSLATTERGYTLKNGTQVPDHTDWHNLLFYRQLAKIVEQYVHKGDKLYIEGRLRYSTYDDPQGKRRYVTEILVENMEMLTPKTRPATDPNRPASDSNRPATDPNRPTSNGSRPSSDGSQPVSMPGTAAPTAAETPDDGGLPF</sequence>